<comment type="caution">
    <text evidence="2">The sequence shown here is derived from an EMBL/GenBank/DDBJ whole genome shotgun (WGS) entry which is preliminary data.</text>
</comment>
<dbReference type="RefSeq" id="WP_065200537.1">
    <property type="nucleotide sequence ID" value="NZ_LYVJ01000015.1"/>
</dbReference>
<protein>
    <submittedName>
        <fullName evidence="2">Uncharacterized protein</fullName>
    </submittedName>
</protein>
<proteinExistence type="predicted"/>
<keyword evidence="1" id="KW-0175">Coiled coil</keyword>
<dbReference type="Proteomes" id="UP000092256">
    <property type="component" value="Unassembled WGS sequence"/>
</dbReference>
<dbReference type="OrthoDB" id="6052681at2"/>
<gene>
    <name evidence="2" type="ORF">A9K58_17430</name>
</gene>
<sequence length="160" mass="17485">MSVLIRFLRAVWDLVIGTAADALHWLRKPGSKLKAVCAVLAFGCMVSALTAYEKEQKIRDLSAQVIKVRADWQADAARLQADVDSRDQRLAEVAAALRAEAEKLEALKAESAAALQELAGKIEASEKEASTWRGRYEQRPDTCKAALELLDSACPALKGY</sequence>
<feature type="coiled-coil region" evidence="1">
    <location>
        <begin position="87"/>
        <end position="128"/>
    </location>
</feature>
<dbReference type="AlphaFoldDB" id="A0A1A6XN37"/>
<name>A0A1A6XN37_STEMA</name>
<evidence type="ECO:0000313" key="3">
    <source>
        <dbReference type="Proteomes" id="UP000092256"/>
    </source>
</evidence>
<reference evidence="2 3" key="1">
    <citation type="submission" date="2016-05" db="EMBL/GenBank/DDBJ databases">
        <title>Draft Genome Sequences of Stenotrophomonas maltophilia Strains Sm32COP, Sm41DVV, Sm46PAILV, SmF3, SmF22, SmSOFb1 and SmCVFa1, Isolated from Different Manures, in France.</title>
        <authorList>
            <person name="Nazaret S."/>
            <person name="Bodilis J."/>
        </authorList>
    </citation>
    <scope>NUCLEOTIDE SEQUENCE [LARGE SCALE GENOMIC DNA]</scope>
    <source>
        <strain evidence="2 3">Sm46PAILV</strain>
    </source>
</reference>
<evidence type="ECO:0000256" key="1">
    <source>
        <dbReference type="SAM" id="Coils"/>
    </source>
</evidence>
<evidence type="ECO:0000313" key="2">
    <source>
        <dbReference type="EMBL" id="OBU64373.1"/>
    </source>
</evidence>
<organism evidence="2 3">
    <name type="scientific">Stenotrophomonas maltophilia</name>
    <name type="common">Pseudomonas maltophilia</name>
    <name type="synonym">Xanthomonas maltophilia</name>
    <dbReference type="NCBI Taxonomy" id="40324"/>
    <lineage>
        <taxon>Bacteria</taxon>
        <taxon>Pseudomonadati</taxon>
        <taxon>Pseudomonadota</taxon>
        <taxon>Gammaproteobacteria</taxon>
        <taxon>Lysobacterales</taxon>
        <taxon>Lysobacteraceae</taxon>
        <taxon>Stenotrophomonas</taxon>
        <taxon>Stenotrophomonas maltophilia group</taxon>
    </lineage>
</organism>
<accession>A0A1A6XN37</accession>
<dbReference type="EMBL" id="LYVJ01000015">
    <property type="protein sequence ID" value="OBU64373.1"/>
    <property type="molecule type" value="Genomic_DNA"/>
</dbReference>